<feature type="domain" description="Paramyxovirinae P phosphoprotein C-terminal" evidence="9">
    <location>
        <begin position="30"/>
        <end position="91"/>
    </location>
</feature>
<dbReference type="Pfam" id="PF01806">
    <property type="entry name" value="Paramyxo_P"/>
    <property type="match status" value="1"/>
</dbReference>
<accession>Q88448</accession>
<comment type="similarity">
    <text evidence="1">Belongs to the respirovirus P protein family.</text>
</comment>
<dbReference type="GO" id="GO:0003968">
    <property type="term" value="F:RNA-directed RNA polymerase activity"/>
    <property type="evidence" value="ECO:0007669"/>
    <property type="project" value="InterPro"/>
</dbReference>
<keyword evidence="6" id="KW-0143">Chaperone</keyword>
<dbReference type="SUPFAM" id="SSF101089">
    <property type="entry name" value="Phosphoprotein XD domain"/>
    <property type="match status" value="1"/>
</dbReference>
<dbReference type="GO" id="GO:0019079">
    <property type="term" value="P:viral genome replication"/>
    <property type="evidence" value="ECO:0007669"/>
    <property type="project" value="InterPro"/>
</dbReference>
<dbReference type="Proteomes" id="UP000006825">
    <property type="component" value="Genome"/>
</dbReference>
<evidence type="ECO:0000256" key="6">
    <source>
        <dbReference type="ARBA" id="ARBA00023186"/>
    </source>
</evidence>
<evidence type="ECO:0000256" key="2">
    <source>
        <dbReference type="ARBA" id="ARBA00020572"/>
    </source>
</evidence>
<evidence type="ECO:0000256" key="4">
    <source>
        <dbReference type="ARBA" id="ARBA00022953"/>
    </source>
</evidence>
<evidence type="ECO:0000256" key="3">
    <source>
        <dbReference type="ARBA" id="ARBA00022553"/>
    </source>
</evidence>
<dbReference type="Gene3D" id="1.10.8.10">
    <property type="entry name" value="DNA helicase RuvA subunit, C-terminal domain"/>
    <property type="match status" value="1"/>
</dbReference>
<dbReference type="GO" id="GO:0003723">
    <property type="term" value="F:RNA binding"/>
    <property type="evidence" value="ECO:0007669"/>
    <property type="project" value="InterPro"/>
</dbReference>
<evidence type="ECO:0000256" key="7">
    <source>
        <dbReference type="ARBA" id="ARBA00056126"/>
    </source>
</evidence>
<organismHost>
    <name type="scientific">Cricetidae sp.</name>
    <name type="common">Hamster</name>
    <dbReference type="NCBI Taxonomy" id="36483"/>
</organismHost>
<organismHost>
    <name type="scientific">Mus musculus</name>
    <name type="common">Mouse</name>
    <dbReference type="NCBI Taxonomy" id="10090"/>
</organismHost>
<sequence>MKYKPDLIREDEFRDEIRNPLYQERDTEPRASNASRLLPSKEKPTMHSLRLVIESSPLSRAEKAAYVKSLSKCKTDQEVKAVMELVEEDIESLTN</sequence>
<feature type="region of interest" description="Disordered" evidence="8">
    <location>
        <begin position="18"/>
        <end position="43"/>
    </location>
</feature>
<reference evidence="10" key="1">
    <citation type="journal article" date="1989" name="Nucleic Acids Res.">
        <title>Cloning and sequencing of the polymerase gene (P) of Sendai virus (strain Fushimi).</title>
        <authorList>
            <person name="Neubert W.J."/>
        </authorList>
    </citation>
    <scope>NUCLEOTIDE SEQUENCE [LARGE SCALE GENOMIC DNA]</scope>
    <source>
        <strain evidence="10">fushimi</strain>
    </source>
</reference>
<evidence type="ECO:0000256" key="1">
    <source>
        <dbReference type="ARBA" id="ARBA00007522"/>
    </source>
</evidence>
<dbReference type="CDD" id="cd21031">
    <property type="entry name" value="MEV_P-protein-C_like"/>
    <property type="match status" value="1"/>
</dbReference>
<proteinExistence type="inferred from homology"/>
<organismHost>
    <name type="scientific">Cavia cutleri</name>
    <name type="common">Guinea pig</name>
    <dbReference type="NCBI Taxonomy" id="10144"/>
</organismHost>
<evidence type="ECO:0000313" key="10">
    <source>
        <dbReference type="EMBL" id="CAA34875.1"/>
    </source>
</evidence>
<protein>
    <recommendedName>
        <fullName evidence="2">Phosphoprotein</fullName>
    </recommendedName>
</protein>
<name>Q88448_SENDF</name>
<feature type="compositionally biased region" description="Basic and acidic residues" evidence="8">
    <location>
        <begin position="18"/>
        <end position="29"/>
    </location>
</feature>
<dbReference type="InterPro" id="IPR002693">
    <property type="entry name" value="Paramyxo_PProtein_C"/>
</dbReference>
<dbReference type="InterPro" id="IPR016075">
    <property type="entry name" value="RNA_pol_Pprot-P_XD_paramyxovir"/>
</dbReference>
<keyword evidence="5" id="KW-0175">Coiled coil</keyword>
<reference evidence="10" key="2">
    <citation type="submission" date="1989-10" db="EMBL/GenBank/DDBJ databases">
        <authorList>
            <person name="Neubert W."/>
        </authorList>
    </citation>
    <scope>NUCLEOTIDE SEQUENCE</scope>
    <source>
        <strain evidence="10">fushimi</strain>
    </source>
</reference>
<dbReference type="EMBL" id="X17008">
    <property type="protein sequence ID" value="CAA34875.1"/>
    <property type="molecule type" value="Genomic_RNA"/>
</dbReference>
<evidence type="ECO:0000256" key="8">
    <source>
        <dbReference type="SAM" id="MobiDB-lite"/>
    </source>
</evidence>
<keyword evidence="3" id="KW-0597">Phosphoprotein</keyword>
<organism>
    <name type="scientific">Sendai virus (strain Fushimi)</name>
    <name type="common">SeV</name>
    <dbReference type="NCBI Taxonomy" id="11195"/>
    <lineage>
        <taxon>Viruses</taxon>
        <taxon>Riboviria</taxon>
        <taxon>Orthornavirae</taxon>
        <taxon>Negarnaviricota</taxon>
        <taxon>Haploviricotina</taxon>
        <taxon>Monjiviricetes</taxon>
        <taxon>Mononegavirales</taxon>
        <taxon>Paramyxoviridae</taxon>
        <taxon>Feraresvirinae</taxon>
        <taxon>Respirovirus</taxon>
        <taxon>Respirovirus muris</taxon>
    </lineage>
</organism>
<dbReference type="FunFam" id="1.10.8.10:FF:000157">
    <property type="entry name" value="Phosphoprotein"/>
    <property type="match status" value="1"/>
</dbReference>
<dbReference type="GO" id="GO:0006351">
    <property type="term" value="P:DNA-templated transcription"/>
    <property type="evidence" value="ECO:0007669"/>
    <property type="project" value="InterPro"/>
</dbReference>
<comment type="function">
    <text evidence="7">Essential cofactor of the RNA polymerase L that plays a central role in the transcription and replication by forming the polymerase complex with RNA polymerase L and recruiting L to the genomic N-RNA template for RNA synthesis. Also plays a central role in the encapsidation of nascent RNA chains by forming the encapsidation complex with the nucleocapsid protein N (N-P complex). Acts as a chaperone for newly synthesized free N protein, so-called N0, allowing encapsidation of nascent RNA chains during replication. The nucleoprotein protein N prevents excessive phosphorylation of P, which leads to down-regulation of viral transcription/ replication. Participates, together with N, in the formation of viral factories (viroplasms), which are large inclusions in the host cytoplasm where replication takes place. Recruits host PI4KB and remodel the host endoplasmic reticulum membrane to form viral replication factories.</text>
</comment>
<evidence type="ECO:0000256" key="5">
    <source>
        <dbReference type="ARBA" id="ARBA00023054"/>
    </source>
</evidence>
<evidence type="ECO:0000259" key="9">
    <source>
        <dbReference type="Pfam" id="PF01806"/>
    </source>
</evidence>
<keyword evidence="4" id="KW-0693">Viral RNA replication</keyword>
<organismHost>
    <name type="scientific">Rattus norvegicus</name>
    <name type="common">Rat</name>
    <dbReference type="NCBI Taxonomy" id="10116"/>
</organismHost>